<protein>
    <submittedName>
        <fullName evidence="1">Uncharacterized protein</fullName>
    </submittedName>
</protein>
<accession>A0A383ABM1</accession>
<gene>
    <name evidence="1" type="ORF">METZ01_LOCUS458120</name>
</gene>
<dbReference type="EMBL" id="UINC01190896">
    <property type="protein sequence ID" value="SVE05266.1"/>
    <property type="molecule type" value="Genomic_DNA"/>
</dbReference>
<evidence type="ECO:0000313" key="1">
    <source>
        <dbReference type="EMBL" id="SVE05266.1"/>
    </source>
</evidence>
<name>A0A383ABM1_9ZZZZ</name>
<proteinExistence type="predicted"/>
<feature type="non-terminal residue" evidence="1">
    <location>
        <position position="1"/>
    </location>
</feature>
<feature type="non-terminal residue" evidence="1">
    <location>
        <position position="252"/>
    </location>
</feature>
<dbReference type="AlphaFoldDB" id="A0A383ABM1"/>
<reference evidence="1" key="1">
    <citation type="submission" date="2018-05" db="EMBL/GenBank/DDBJ databases">
        <authorList>
            <person name="Lanie J.A."/>
            <person name="Ng W.-L."/>
            <person name="Kazmierczak K.M."/>
            <person name="Andrzejewski T.M."/>
            <person name="Davidsen T.M."/>
            <person name="Wayne K.J."/>
            <person name="Tettelin H."/>
            <person name="Glass J.I."/>
            <person name="Rusch D."/>
            <person name="Podicherti R."/>
            <person name="Tsui H.-C.T."/>
            <person name="Winkler M.E."/>
        </authorList>
    </citation>
    <scope>NUCLEOTIDE SEQUENCE</scope>
</reference>
<organism evidence="1">
    <name type="scientific">marine metagenome</name>
    <dbReference type="NCBI Taxonomy" id="408172"/>
    <lineage>
        <taxon>unclassified sequences</taxon>
        <taxon>metagenomes</taxon>
        <taxon>ecological metagenomes</taxon>
    </lineage>
</organism>
<sequence length="252" mass="25404">NTSCADCAGVPNGDNVEDNCETCDNNPVNDCEQDCAGTWGGSAVLDVCGECDGGETDPDNCGGSDITDGCDLPDDPNTSYLHLTAAGSVLYKSLYDIAGFQFTVDGASPTGASGGDAGAAGMMIQANSATNIVLGFSLTGGVVPEGCGTLVELDLTGDATGLSGIIMSDTAGGAIYFEYYEESETIAGCMDDSACNYNSDATEDDGSCEYAEENYDCDGNCIVEVDCFGECGGNAVVDECGVCGGSGIPEGE</sequence>